<keyword evidence="3" id="KW-0809">Transit peptide</keyword>
<evidence type="ECO:0000313" key="8">
    <source>
        <dbReference type="EMBL" id="KAA1055572.1"/>
    </source>
</evidence>
<feature type="region of interest" description="Disordered" evidence="5">
    <location>
        <begin position="52"/>
        <end position="93"/>
    </location>
</feature>
<dbReference type="NCBIfam" id="NF033779">
    <property type="entry name" value="Tim44_TimA_adap"/>
    <property type="match status" value="1"/>
</dbReference>
<feature type="domain" description="Tim44-like" evidence="7">
    <location>
        <begin position="96"/>
        <end position="242"/>
    </location>
</feature>
<dbReference type="PANTHER" id="PTHR10721:SF1">
    <property type="entry name" value="MITOCHONDRIAL IMPORT INNER MEMBRANE TRANSLOCASE SUBUNIT TIM44"/>
    <property type="match status" value="1"/>
</dbReference>
<dbReference type="InterPro" id="IPR007379">
    <property type="entry name" value="Tim44-like_dom"/>
</dbReference>
<evidence type="ECO:0000256" key="1">
    <source>
        <dbReference type="ARBA" id="ARBA00004370"/>
    </source>
</evidence>
<evidence type="ECO:0000259" key="7">
    <source>
        <dbReference type="SMART" id="SM00978"/>
    </source>
</evidence>
<dbReference type="InterPro" id="IPR032710">
    <property type="entry name" value="NTF2-like_dom_sf"/>
</dbReference>
<keyword evidence="4 6" id="KW-0472">Membrane</keyword>
<proteinExistence type="inferred from homology"/>
<dbReference type="PANTHER" id="PTHR10721">
    <property type="entry name" value="MITOCHONDRIAL IMPORT INNER MEMBRANE TRANSLOCASE SUBUNIT TIM44"/>
    <property type="match status" value="1"/>
</dbReference>
<dbReference type="Pfam" id="PF04280">
    <property type="entry name" value="Tim44"/>
    <property type="match status" value="1"/>
</dbReference>
<comment type="caution">
    <text evidence="8">The sequence shown here is derived from an EMBL/GenBank/DDBJ whole genome shotgun (WGS) entry which is preliminary data.</text>
</comment>
<dbReference type="GO" id="GO:0030150">
    <property type="term" value="P:protein import into mitochondrial matrix"/>
    <property type="evidence" value="ECO:0007669"/>
    <property type="project" value="TreeGrafter"/>
</dbReference>
<dbReference type="EMBL" id="VEWN01000006">
    <property type="protein sequence ID" value="KAA1055572.1"/>
    <property type="molecule type" value="Genomic_DNA"/>
</dbReference>
<evidence type="ECO:0000256" key="5">
    <source>
        <dbReference type="SAM" id="MobiDB-lite"/>
    </source>
</evidence>
<dbReference type="Proteomes" id="UP000325333">
    <property type="component" value="Unassembled WGS sequence"/>
</dbReference>
<comment type="subcellular location">
    <subcellularLocation>
        <location evidence="1">Membrane</location>
    </subcellularLocation>
</comment>
<dbReference type="GO" id="GO:0051087">
    <property type="term" value="F:protein-folding chaperone binding"/>
    <property type="evidence" value="ECO:0007669"/>
    <property type="project" value="TreeGrafter"/>
</dbReference>
<dbReference type="GO" id="GO:0016020">
    <property type="term" value="C:membrane"/>
    <property type="evidence" value="ECO:0007669"/>
    <property type="project" value="UniProtKB-SubCell"/>
</dbReference>
<dbReference type="SMART" id="SM00978">
    <property type="entry name" value="Tim44"/>
    <property type="match status" value="1"/>
</dbReference>
<evidence type="ECO:0000256" key="2">
    <source>
        <dbReference type="ARBA" id="ARBA00009597"/>
    </source>
</evidence>
<reference evidence="8 9" key="1">
    <citation type="submission" date="2019-07" db="EMBL/GenBank/DDBJ databases">
        <title>Genome sequencing of the stress-tolerant strain Azospirillum brasilense Az19.</title>
        <authorList>
            <person name="Maroniche G.A."/>
            <person name="Garcia J.E."/>
            <person name="Pagnussat L."/>
            <person name="Amenta M."/>
            <person name="Creus C.M."/>
        </authorList>
    </citation>
    <scope>NUCLEOTIDE SEQUENCE [LARGE SCALE GENOMIC DNA]</scope>
    <source>
        <strain evidence="8 9">Az19</strain>
    </source>
</reference>
<evidence type="ECO:0000256" key="3">
    <source>
        <dbReference type="ARBA" id="ARBA00022946"/>
    </source>
</evidence>
<feature type="transmembrane region" description="Helical" evidence="6">
    <location>
        <begin position="24"/>
        <end position="42"/>
    </location>
</feature>
<keyword evidence="6" id="KW-0812">Transmembrane</keyword>
<evidence type="ECO:0000313" key="9">
    <source>
        <dbReference type="Proteomes" id="UP000325333"/>
    </source>
</evidence>
<evidence type="ECO:0000256" key="4">
    <source>
        <dbReference type="ARBA" id="ARBA00023136"/>
    </source>
</evidence>
<protein>
    <recommendedName>
        <fullName evidence="7">Tim44-like domain-containing protein</fullName>
    </recommendedName>
</protein>
<dbReference type="SUPFAM" id="SSF54427">
    <property type="entry name" value="NTF2-like"/>
    <property type="match status" value="1"/>
</dbReference>
<dbReference type="AlphaFoldDB" id="A0A5B0KSB3"/>
<evidence type="ECO:0000256" key="6">
    <source>
        <dbReference type="SAM" id="Phobius"/>
    </source>
</evidence>
<keyword evidence="6" id="KW-1133">Transmembrane helix</keyword>
<dbReference type="InterPro" id="IPR039544">
    <property type="entry name" value="Tim44-like"/>
</dbReference>
<dbReference type="InterPro" id="IPR016985">
    <property type="entry name" value="UCP031890_Tim44-rel"/>
</dbReference>
<comment type="similarity">
    <text evidence="2">Belongs to the Tim44 family.</text>
</comment>
<sequence>MDQAGPVISGPAFSHPEGWMMGDGFVFVEILIFAMIAAFLVYRLRSVLGRRTGEERQRPNPFTARPNNQPDNVVAMPNRERPVPNAAPSPDEPVSLATALEQIKAADPSFDEKYFLQGARGAFQMIVEAFAKGDTATLRPLLSDEVYDNFARAVRERQAAGETLETRIETITDADVVEARMDGRTALVTVKFVSEQMNVVRNSAGAVVDGDPNSVVEAVDVWTFARNTRAGDPNWALVETRTPQ</sequence>
<gene>
    <name evidence="8" type="ORF">FH063_005343</name>
</gene>
<dbReference type="Gene3D" id="3.10.450.240">
    <property type="match status" value="1"/>
</dbReference>
<name>A0A5B0KSB3_9PROT</name>
<dbReference type="PIRSF" id="PIRSF031890">
    <property type="entry name" value="UCP031890_transporter_Tim44"/>
    <property type="match status" value="1"/>
</dbReference>
<organism evidence="8 9">
    <name type="scientific">Azospirillum argentinense</name>
    <dbReference type="NCBI Taxonomy" id="2970906"/>
    <lineage>
        <taxon>Bacteria</taxon>
        <taxon>Pseudomonadati</taxon>
        <taxon>Pseudomonadota</taxon>
        <taxon>Alphaproteobacteria</taxon>
        <taxon>Rhodospirillales</taxon>
        <taxon>Azospirillaceae</taxon>
        <taxon>Azospirillum</taxon>
    </lineage>
</organism>
<accession>A0A5B0KSB3</accession>